<dbReference type="KEGG" id="nkf:Nkreftii_002985"/>
<feature type="domain" description="Glycosyl hydrolase family 13 catalytic" evidence="1">
    <location>
        <begin position="10"/>
        <end position="521"/>
    </location>
</feature>
<dbReference type="NCBIfam" id="TIGR02401">
    <property type="entry name" value="trehalose_TreY"/>
    <property type="match status" value="1"/>
</dbReference>
<proteinExistence type="predicted"/>
<evidence type="ECO:0000313" key="2">
    <source>
        <dbReference type="EMBL" id="QPD05211.1"/>
    </source>
</evidence>
<name>A0A7S8FGC2_9BACT</name>
<dbReference type="GO" id="GO:0005992">
    <property type="term" value="P:trehalose biosynthetic process"/>
    <property type="evidence" value="ECO:0007669"/>
    <property type="project" value="TreeGrafter"/>
</dbReference>
<dbReference type="InterPro" id="IPR017853">
    <property type="entry name" value="GH"/>
</dbReference>
<evidence type="ECO:0000313" key="3">
    <source>
        <dbReference type="Proteomes" id="UP000593737"/>
    </source>
</evidence>
<dbReference type="PANTHER" id="PTHR10357:SF216">
    <property type="entry name" value="MALTOOLIGOSYL TREHALOSE SYNTHASE-RELATED"/>
    <property type="match status" value="1"/>
</dbReference>
<sequence length="968" mass="110859">MTPIAMPRIPIATYRIQLNRTFTFQDATQLIPYLDDLGIMDLYCSPYFRAVPGSLHGYDVVDPTTLNPELGSEDDYRAMIDELHRRGMGHLLDVVPNHMGITQQINAWWQDVLENGPISPYASFFDIDWDPLKAELRNKVLLPILGNQYGVVLENQELQIEYQDGRYIIRYYEHRLPVAPKASVLILAHRLKEFVDAEGAGSPHVMELQSIITALTHLPPRNALDPEAVVVRYREKEIIRRRLSALMEGHAAIRSFLDENIRQINGTKGDPRSFDLLDALLNDQAYRLADWRVAAEEINYRRFFDINELAALRMENPEVFEASHQLVFRLLREGAVTGLRIDHVDGLYDPPDYLQKLQGWARKEWPEVADSETRPLYLIVEKILGANERIPESWPVHGTTGYDFLALINGLFVSRANERSIEAAYARFVGKEDTFEELAYQSKRLIMSASMASELNVLGHQLNRLSERDRRSRDYTLNSLTHAIREIIACFPVYRTYITASPEGILDRDRAFIWQAVTKAKRRNPALSGLVFEFVRDLLLQAADSREAHDVERLRFVMKFQQTTSPVTAKGIEDTAFYRYHRLVSLNEVGADPQQFGTTPTMAHQQLKERQGRWPATLSATATHDTKRGEDVRTRISVLSEVPKLWSQRVTQWSKANRKWKVSAEQGPAPSADDEYLLYQTLIGAWPLIQLDTQGYEGFCVRIQDYMNKAIREAKVHTSWVNSDHEYEEAMRRFVAGVLNRSEANDFLDDFLPFQRRIAQYGMYNSLAQLLIKMMAPGVPDFYQGTELWDFNLVDPDNRRPVNFGIRRTVLAAVKQAADSVQARQELLKDLLTHRADGRIKLWLTTQGLWYRREHAELFRQGEYVPLQVSGAKREHLFAFARIHGDQAAVVVVPRLLTGVIENPTELPVGERVWGDTKVTMPSWKEGSLYRNVLTGRRSGTLPDEGRQAIAAAEILMECPVALMERAT</sequence>
<gene>
    <name evidence="2" type="ORF">Nkreftii_002985</name>
</gene>
<evidence type="ECO:0000259" key="1">
    <source>
        <dbReference type="SMART" id="SM00642"/>
    </source>
</evidence>
<dbReference type="EMBL" id="CP047423">
    <property type="protein sequence ID" value="QPD05211.1"/>
    <property type="molecule type" value="Genomic_DNA"/>
</dbReference>
<dbReference type="Pfam" id="PF00128">
    <property type="entry name" value="Alpha-amylase"/>
    <property type="match status" value="1"/>
</dbReference>
<dbReference type="InterPro" id="IPR006047">
    <property type="entry name" value="GH13_cat_dom"/>
</dbReference>
<reference evidence="2 3" key="1">
    <citation type="journal article" date="2020" name="ISME J.">
        <title>Enrichment and physiological characterization of a novel comammox Nitrospira indicates ammonium inhibition of complete nitrification.</title>
        <authorList>
            <person name="Sakoula D."/>
            <person name="Koch H."/>
            <person name="Frank J."/>
            <person name="Jetten M.S.M."/>
            <person name="van Kessel M.A.H.J."/>
            <person name="Lucker S."/>
        </authorList>
    </citation>
    <scope>NUCLEOTIDE SEQUENCE [LARGE SCALE GENOMIC DNA]</scope>
    <source>
        <strain evidence="2">Comreactor17</strain>
    </source>
</reference>
<dbReference type="SUPFAM" id="SSF51445">
    <property type="entry name" value="(Trans)glycosidases"/>
    <property type="match status" value="1"/>
</dbReference>
<dbReference type="SMART" id="SM00642">
    <property type="entry name" value="Aamy"/>
    <property type="match status" value="1"/>
</dbReference>
<dbReference type="Proteomes" id="UP000593737">
    <property type="component" value="Chromosome"/>
</dbReference>
<dbReference type="CDD" id="cd11336">
    <property type="entry name" value="AmyAc_MTSase"/>
    <property type="match status" value="1"/>
</dbReference>
<accession>A0A7S8FGC2</accession>
<protein>
    <recommendedName>
        <fullName evidence="1">Glycosyl hydrolase family 13 catalytic domain-containing protein</fullName>
    </recommendedName>
</protein>
<dbReference type="AlphaFoldDB" id="A0A7S8FGC2"/>
<organism evidence="2 3">
    <name type="scientific">Candidatus Nitrospira kreftii</name>
    <dbReference type="NCBI Taxonomy" id="2652173"/>
    <lineage>
        <taxon>Bacteria</taxon>
        <taxon>Pseudomonadati</taxon>
        <taxon>Nitrospirota</taxon>
        <taxon>Nitrospiria</taxon>
        <taxon>Nitrospirales</taxon>
        <taxon>Nitrospiraceae</taxon>
        <taxon>Nitrospira</taxon>
    </lineage>
</organism>
<dbReference type="GO" id="GO:0030980">
    <property type="term" value="P:alpha-glucan catabolic process"/>
    <property type="evidence" value="ECO:0007669"/>
    <property type="project" value="TreeGrafter"/>
</dbReference>
<dbReference type="GO" id="GO:0047470">
    <property type="term" value="F:(1,4)-alpha-D-glucan 1-alpha-D-glucosylmutase activity"/>
    <property type="evidence" value="ECO:0007669"/>
    <property type="project" value="TreeGrafter"/>
</dbReference>
<dbReference type="PANTHER" id="PTHR10357">
    <property type="entry name" value="ALPHA-AMYLASE FAMILY MEMBER"/>
    <property type="match status" value="1"/>
</dbReference>
<dbReference type="Gene3D" id="3.20.20.80">
    <property type="entry name" value="Glycosidases"/>
    <property type="match status" value="4"/>
</dbReference>
<dbReference type="InterPro" id="IPR012767">
    <property type="entry name" value="Trehalose_TreY"/>
</dbReference>